<sequence length="47" mass="5128">MWIPGFACCPWWENIPLCMVGLFLSLVSSMTSVCLHANATALITGEL</sequence>
<dbReference type="EMBL" id="CH473965">
    <property type="protein sequence ID" value="EDL99242.1"/>
    <property type="molecule type" value="Genomic_DNA"/>
</dbReference>
<organism evidence="1 2">
    <name type="scientific">Rattus norvegicus</name>
    <name type="common">Rat</name>
    <dbReference type="NCBI Taxonomy" id="10116"/>
    <lineage>
        <taxon>Eukaryota</taxon>
        <taxon>Metazoa</taxon>
        <taxon>Chordata</taxon>
        <taxon>Craniata</taxon>
        <taxon>Vertebrata</taxon>
        <taxon>Euteleostomi</taxon>
        <taxon>Mammalia</taxon>
        <taxon>Eutheria</taxon>
        <taxon>Euarchontoglires</taxon>
        <taxon>Glires</taxon>
        <taxon>Rodentia</taxon>
        <taxon>Myomorpha</taxon>
        <taxon>Muroidea</taxon>
        <taxon>Muridae</taxon>
        <taxon>Murinae</taxon>
        <taxon>Rattus</taxon>
    </lineage>
</organism>
<evidence type="ECO:0000313" key="1">
    <source>
        <dbReference type="EMBL" id="EDL99242.1"/>
    </source>
</evidence>
<dbReference type="Proteomes" id="UP000234681">
    <property type="component" value="Chromosome 9"/>
</dbReference>
<protein>
    <submittedName>
        <fullName evidence="1">RCG22326</fullName>
    </submittedName>
</protein>
<proteinExistence type="predicted"/>
<reference evidence="1 2" key="1">
    <citation type="submission" date="2005-09" db="EMBL/GenBank/DDBJ databases">
        <authorList>
            <person name="Mural R.J."/>
            <person name="Li P.W."/>
            <person name="Adams M.D."/>
            <person name="Amanatides P.G."/>
            <person name="Baden-Tillson H."/>
            <person name="Barnstead M."/>
            <person name="Chin S.H."/>
            <person name="Dew I."/>
            <person name="Evans C.A."/>
            <person name="Ferriera S."/>
            <person name="Flanigan M."/>
            <person name="Fosler C."/>
            <person name="Glodek A."/>
            <person name="Gu Z."/>
            <person name="Holt R.A."/>
            <person name="Jennings D."/>
            <person name="Kraft C.L."/>
            <person name="Lu F."/>
            <person name="Nguyen T."/>
            <person name="Nusskern D.R."/>
            <person name="Pfannkoch C.M."/>
            <person name="Sitter C."/>
            <person name="Sutton G.G."/>
            <person name="Venter J.C."/>
            <person name="Wang Z."/>
            <person name="Woodage T."/>
            <person name="Zheng X.H."/>
            <person name="Zhong F."/>
        </authorList>
    </citation>
    <scope>NUCLEOTIDE SEQUENCE [LARGE SCALE GENOMIC DNA]</scope>
    <source>
        <strain>BN</strain>
        <strain evidence="2">Sprague-Dawley</strain>
    </source>
</reference>
<gene>
    <name evidence="1" type="ORF">rCG_22326</name>
</gene>
<name>A6ING9_RAT</name>
<dbReference type="AlphaFoldDB" id="A6ING9"/>
<evidence type="ECO:0000313" key="2">
    <source>
        <dbReference type="Proteomes" id="UP000234681"/>
    </source>
</evidence>
<accession>A6ING9</accession>